<evidence type="ECO:0000259" key="7">
    <source>
        <dbReference type="Pfam" id="PF14768"/>
    </source>
</evidence>
<evidence type="ECO:0000256" key="3">
    <source>
        <dbReference type="ARBA" id="ARBA00022771"/>
    </source>
</evidence>
<evidence type="ECO:0000313" key="8">
    <source>
        <dbReference type="EMBL" id="KAF6017986.1"/>
    </source>
</evidence>
<dbReference type="GO" id="GO:0005634">
    <property type="term" value="C:nucleus"/>
    <property type="evidence" value="ECO:0007669"/>
    <property type="project" value="UniProtKB-SubCell"/>
</dbReference>
<reference evidence="8" key="1">
    <citation type="submission" date="2020-06" db="EMBL/GenBank/DDBJ databases">
        <title>Draft genome of Bugula neritina, a colonial animal packing powerful symbionts and potential medicines.</title>
        <authorList>
            <person name="Rayko M."/>
        </authorList>
    </citation>
    <scope>NUCLEOTIDE SEQUENCE [LARGE SCALE GENOMIC DNA]</scope>
    <source>
        <strain evidence="8">Kwan_BN1</strain>
    </source>
</reference>
<gene>
    <name evidence="8" type="ORF">EB796_023705</name>
</gene>
<keyword evidence="4" id="KW-0862">Zinc</keyword>
<keyword evidence="9" id="KW-1185">Reference proteome</keyword>
<dbReference type="InterPro" id="IPR028158">
    <property type="entry name" value="RPA_interact_N_dom"/>
</dbReference>
<organism evidence="8 9">
    <name type="scientific">Bugula neritina</name>
    <name type="common">Brown bryozoan</name>
    <name type="synonym">Sertularia neritina</name>
    <dbReference type="NCBI Taxonomy" id="10212"/>
    <lineage>
        <taxon>Eukaryota</taxon>
        <taxon>Metazoa</taxon>
        <taxon>Spiralia</taxon>
        <taxon>Lophotrochozoa</taxon>
        <taxon>Bryozoa</taxon>
        <taxon>Gymnolaemata</taxon>
        <taxon>Cheilostomatida</taxon>
        <taxon>Flustrina</taxon>
        <taxon>Buguloidea</taxon>
        <taxon>Bugulidae</taxon>
        <taxon>Bugula</taxon>
    </lineage>
</organism>
<dbReference type="PANTHER" id="PTHR31742:SF1">
    <property type="entry name" value="RPA-INTERACTING PROTEIN"/>
    <property type="match status" value="1"/>
</dbReference>
<evidence type="ECO:0000256" key="4">
    <source>
        <dbReference type="ARBA" id="ARBA00022833"/>
    </source>
</evidence>
<evidence type="ECO:0000259" key="6">
    <source>
        <dbReference type="Pfam" id="PF14766"/>
    </source>
</evidence>
<dbReference type="OrthoDB" id="435311at2759"/>
<feature type="domain" description="RPA-interacting protein N-terminal" evidence="6">
    <location>
        <begin position="8"/>
        <end position="43"/>
    </location>
</feature>
<dbReference type="EMBL" id="VXIV02003348">
    <property type="protein sequence ID" value="KAF6017986.1"/>
    <property type="molecule type" value="Genomic_DNA"/>
</dbReference>
<keyword evidence="3" id="KW-0863">Zinc-finger</keyword>
<evidence type="ECO:0000256" key="2">
    <source>
        <dbReference type="ARBA" id="ARBA00022723"/>
    </source>
</evidence>
<protein>
    <submittedName>
        <fullName evidence="8">RPAIN</fullName>
    </submittedName>
</protein>
<name>A0A7J7IWR3_BUGNE</name>
<dbReference type="InterPro" id="IPR028159">
    <property type="entry name" value="RPA_interact_C_dom"/>
</dbReference>
<dbReference type="GO" id="GO:0006606">
    <property type="term" value="P:protein import into nucleus"/>
    <property type="evidence" value="ECO:0007669"/>
    <property type="project" value="TreeGrafter"/>
</dbReference>
<dbReference type="GO" id="GO:0008270">
    <property type="term" value="F:zinc ion binding"/>
    <property type="evidence" value="ECO:0007669"/>
    <property type="project" value="UniProtKB-KW"/>
</dbReference>
<feature type="domain" description="RPA-interacting protein C-terminal" evidence="7">
    <location>
        <begin position="134"/>
        <end position="213"/>
    </location>
</feature>
<dbReference type="Proteomes" id="UP000593567">
    <property type="component" value="Unassembled WGS sequence"/>
</dbReference>
<evidence type="ECO:0000256" key="5">
    <source>
        <dbReference type="ARBA" id="ARBA00023242"/>
    </source>
</evidence>
<dbReference type="PANTHER" id="PTHR31742">
    <property type="entry name" value="RPA-INTERACTING PROTEIN RPAIN"/>
    <property type="match status" value="1"/>
</dbReference>
<sequence>MSSMNSTRKDQHKFTTPPWKETYKKRCLENMRKNRVSFLNRFRMPKRSDVISVVQEVMTEEWNVLRKSHTTLPSCSELMFDTDNEEITYLNSIVEEVELSLREEEKSLLELYFTDYEKDLCNTIDQLLSDSDLICPLCQRNPLMMNKGVVLCACGLRVNTEQDAVTISYIKQSLEQTMATHNNSCEETANFVVEDMFGTNHLLMVCEACDFMDIII</sequence>
<keyword evidence="5" id="KW-0539">Nucleus</keyword>
<dbReference type="InterPro" id="IPR028156">
    <property type="entry name" value="RIP"/>
</dbReference>
<evidence type="ECO:0000256" key="1">
    <source>
        <dbReference type="ARBA" id="ARBA00004123"/>
    </source>
</evidence>
<dbReference type="AlphaFoldDB" id="A0A7J7IWR3"/>
<comment type="caution">
    <text evidence="8">The sequence shown here is derived from an EMBL/GenBank/DDBJ whole genome shotgun (WGS) entry which is preliminary data.</text>
</comment>
<dbReference type="Pfam" id="PF14768">
    <property type="entry name" value="RPA_interact_C"/>
    <property type="match status" value="1"/>
</dbReference>
<dbReference type="Pfam" id="PF14766">
    <property type="entry name" value="RPA_interact_N"/>
    <property type="match status" value="1"/>
</dbReference>
<evidence type="ECO:0000313" key="9">
    <source>
        <dbReference type="Proteomes" id="UP000593567"/>
    </source>
</evidence>
<keyword evidence="2" id="KW-0479">Metal-binding</keyword>
<proteinExistence type="predicted"/>
<comment type="subcellular location">
    <subcellularLocation>
        <location evidence="1">Nucleus</location>
    </subcellularLocation>
</comment>
<accession>A0A7J7IWR3</accession>